<dbReference type="PANTHER" id="PTHR39600:SF1">
    <property type="entry name" value="PEPTIDASE INHIBITOR I78 FAMILY PROTEIN"/>
    <property type="match status" value="1"/>
</dbReference>
<evidence type="ECO:0000256" key="1">
    <source>
        <dbReference type="SAM" id="SignalP"/>
    </source>
</evidence>
<feature type="chain" id="PRO_5044399896" evidence="1">
    <location>
        <begin position="18"/>
        <end position="105"/>
    </location>
</feature>
<dbReference type="PROSITE" id="PS51257">
    <property type="entry name" value="PROKAR_LIPOPROTEIN"/>
    <property type="match status" value="1"/>
</dbReference>
<comment type="caution">
    <text evidence="2">The sequence shown here is derived from an EMBL/GenBank/DDBJ whole genome shotgun (WGS) entry which is preliminary data.</text>
</comment>
<dbReference type="EMBL" id="JAAMRD010000009">
    <property type="protein sequence ID" value="MBA1305166.1"/>
    <property type="molecule type" value="Genomic_DNA"/>
</dbReference>
<sequence length="105" mass="11076">MYRISFLASIALGAALASGCQTTATPGDNAQQANTQQHGKCNSEAVSSLVGKVATPELLEQARDKAGADVARILRPDDVVTLEYNSQRLNLNTDANLTIERVSCG</sequence>
<dbReference type="Pfam" id="PF11720">
    <property type="entry name" value="Inhibitor_I78"/>
    <property type="match status" value="1"/>
</dbReference>
<keyword evidence="1" id="KW-0732">Signal</keyword>
<protein>
    <submittedName>
        <fullName evidence="2">Peptidase inhibitor I78 family protein</fullName>
    </submittedName>
</protein>
<dbReference type="InterPro" id="IPR021719">
    <property type="entry name" value="Prot_inh_I78"/>
</dbReference>
<proteinExistence type="predicted"/>
<name>A0A4S2BEK4_STUST</name>
<dbReference type="GeneID" id="66821000"/>
<dbReference type="PANTHER" id="PTHR39600">
    <property type="entry name" value="PEPTIDASE INHIBITOR I78 FAMILY PROTEIN"/>
    <property type="match status" value="1"/>
</dbReference>
<accession>A0A4S2BEK4</accession>
<organism evidence="2 3">
    <name type="scientific">Stutzerimonas stutzeri</name>
    <name type="common">Pseudomonas stutzeri</name>
    <dbReference type="NCBI Taxonomy" id="316"/>
    <lineage>
        <taxon>Bacteria</taxon>
        <taxon>Pseudomonadati</taxon>
        <taxon>Pseudomonadota</taxon>
        <taxon>Gammaproteobacteria</taxon>
        <taxon>Pseudomonadales</taxon>
        <taxon>Pseudomonadaceae</taxon>
        <taxon>Stutzerimonas</taxon>
    </lineage>
</organism>
<evidence type="ECO:0000313" key="3">
    <source>
        <dbReference type="Proteomes" id="UP001138621"/>
    </source>
</evidence>
<dbReference type="AlphaFoldDB" id="A0A4S2BEK4"/>
<gene>
    <name evidence="2" type="ORF">G7024_12205</name>
</gene>
<feature type="signal peptide" evidence="1">
    <location>
        <begin position="1"/>
        <end position="17"/>
    </location>
</feature>
<dbReference type="Gene3D" id="3.30.10.10">
    <property type="entry name" value="Trypsin Inhibitor V, subunit A"/>
    <property type="match status" value="1"/>
</dbReference>
<dbReference type="RefSeq" id="WP_011913490.1">
    <property type="nucleotide sequence ID" value="NZ_AP024722.1"/>
</dbReference>
<evidence type="ECO:0000313" key="2">
    <source>
        <dbReference type="EMBL" id="MBA1305166.1"/>
    </source>
</evidence>
<dbReference type="Proteomes" id="UP001138621">
    <property type="component" value="Unassembled WGS sequence"/>
</dbReference>
<reference evidence="2" key="1">
    <citation type="submission" date="2020-02" db="EMBL/GenBank/DDBJ databases">
        <title>Synteny-based analysis reveals conserved mechanism for high triclosan tolerance in Pseudomonas, as well as instances of horizontal transfer.</title>
        <authorList>
            <person name="Mcfarland A.G."/>
            <person name="Bertucci H.K."/>
            <person name="Litmann E."/>
            <person name="Shen J."/>
            <person name="Huttenhower C."/>
            <person name="Hartmann E.M."/>
        </authorList>
    </citation>
    <scope>NUCLEOTIDE SEQUENCE</scope>
    <source>
        <strain evidence="2">109A1</strain>
    </source>
</reference>